<accession>A0ACD5FS39</accession>
<proteinExistence type="predicted"/>
<evidence type="ECO:0000313" key="2">
    <source>
        <dbReference type="Proteomes" id="UP001365931"/>
    </source>
</evidence>
<reference evidence="1" key="1">
    <citation type="submission" date="2024-09" db="EMBL/GenBank/DDBJ databases">
        <title>The complete genome of Klebsiella pneumoniae phage phi1_175008.</title>
        <authorList>
            <person name="Li J."/>
            <person name="Feng Y."/>
            <person name="Zong Z."/>
        </authorList>
    </citation>
    <scope>NUCLEOTIDE SEQUENCE</scope>
</reference>
<organism evidence="1 2">
    <name type="scientific">Klebsiella phage phi1_175008</name>
    <dbReference type="NCBI Taxonomy" id="3127744"/>
    <lineage>
        <taxon>Viruses</taxon>
        <taxon>Duplodnaviria</taxon>
        <taxon>Heunggongvirae</taxon>
        <taxon>Uroviricota</taxon>
        <taxon>Caudoviricetes</taxon>
        <taxon>Stephanstirmvirinae</taxon>
    </lineage>
</organism>
<gene>
    <name evidence="1" type="ORF">MVUOKPPV_CDS0275</name>
</gene>
<dbReference type="EMBL" id="PQ360875">
    <property type="protein sequence ID" value="XKX17672.1"/>
    <property type="molecule type" value="Genomic_DNA"/>
</dbReference>
<sequence length="40" mass="4825">MTVHYQGLYYASECNEYSYQKRGYRDNARTFCYCKPLCKA</sequence>
<protein>
    <submittedName>
        <fullName evidence="1">Uncharacterized protein</fullName>
    </submittedName>
</protein>
<evidence type="ECO:0000313" key="1">
    <source>
        <dbReference type="EMBL" id="XKX17672.1"/>
    </source>
</evidence>
<name>A0ACD5FS39_9CAUD</name>
<dbReference type="Proteomes" id="UP001365931">
    <property type="component" value="Segment"/>
</dbReference>